<proteinExistence type="predicted"/>
<sequence>MNIRARESIGREDKIQHLAILTKGTVYNIRTVSSLTVFLHRCEEAGIEWVAGEKATDYVDIPTRHITMYGVAYIHIDKNNKLYIPRVPLVGYKQVEVISG</sequence>
<evidence type="ECO:0000313" key="1">
    <source>
        <dbReference type="EMBL" id="GAG35847.1"/>
    </source>
</evidence>
<gene>
    <name evidence="1" type="ORF">S01H1_65283</name>
</gene>
<comment type="caution">
    <text evidence="1">The sequence shown here is derived from an EMBL/GenBank/DDBJ whole genome shotgun (WGS) entry which is preliminary data.</text>
</comment>
<organism evidence="1">
    <name type="scientific">marine sediment metagenome</name>
    <dbReference type="NCBI Taxonomy" id="412755"/>
    <lineage>
        <taxon>unclassified sequences</taxon>
        <taxon>metagenomes</taxon>
        <taxon>ecological metagenomes</taxon>
    </lineage>
</organism>
<accession>X0XKH6</accession>
<protein>
    <submittedName>
        <fullName evidence="1">Uncharacterized protein</fullName>
    </submittedName>
</protein>
<reference evidence="1" key="1">
    <citation type="journal article" date="2014" name="Front. Microbiol.">
        <title>High frequency of phylogenetically diverse reductive dehalogenase-homologous genes in deep subseafloor sedimentary metagenomes.</title>
        <authorList>
            <person name="Kawai M."/>
            <person name="Futagami T."/>
            <person name="Toyoda A."/>
            <person name="Takaki Y."/>
            <person name="Nishi S."/>
            <person name="Hori S."/>
            <person name="Arai W."/>
            <person name="Tsubouchi T."/>
            <person name="Morono Y."/>
            <person name="Uchiyama I."/>
            <person name="Ito T."/>
            <person name="Fujiyama A."/>
            <person name="Inagaki F."/>
            <person name="Takami H."/>
        </authorList>
    </citation>
    <scope>NUCLEOTIDE SEQUENCE</scope>
    <source>
        <strain evidence="1">Expedition CK06-06</strain>
    </source>
</reference>
<dbReference type="EMBL" id="BARS01043085">
    <property type="protein sequence ID" value="GAG35847.1"/>
    <property type="molecule type" value="Genomic_DNA"/>
</dbReference>
<name>X0XKH6_9ZZZZ</name>
<dbReference type="AlphaFoldDB" id="X0XKH6"/>